<organism evidence="2 3">
    <name type="scientific">Halopelagius inordinatus</name>
    <dbReference type="NCBI Taxonomy" id="553467"/>
    <lineage>
        <taxon>Archaea</taxon>
        <taxon>Methanobacteriati</taxon>
        <taxon>Methanobacteriota</taxon>
        <taxon>Stenosarchaea group</taxon>
        <taxon>Halobacteria</taxon>
        <taxon>Halobacteriales</taxon>
        <taxon>Haloferacaceae</taxon>
    </lineage>
</organism>
<dbReference type="InterPro" id="IPR000917">
    <property type="entry name" value="Sulfatase_N"/>
</dbReference>
<evidence type="ECO:0000259" key="1">
    <source>
        <dbReference type="Pfam" id="PF00884"/>
    </source>
</evidence>
<dbReference type="AlphaFoldDB" id="A0A1I2UBH2"/>
<dbReference type="InterPro" id="IPR017850">
    <property type="entry name" value="Alkaline_phosphatase_core_sf"/>
</dbReference>
<protein>
    <submittedName>
        <fullName evidence="2">Arylsulfatase A</fullName>
    </submittedName>
</protein>
<dbReference type="PANTHER" id="PTHR43751:SF3">
    <property type="entry name" value="SULFATASE N-TERMINAL DOMAIN-CONTAINING PROTEIN"/>
    <property type="match status" value="1"/>
</dbReference>
<dbReference type="SUPFAM" id="SSF53649">
    <property type="entry name" value="Alkaline phosphatase-like"/>
    <property type="match status" value="1"/>
</dbReference>
<name>A0A1I2UBH2_9EURY</name>
<evidence type="ECO:0000313" key="2">
    <source>
        <dbReference type="EMBL" id="SFG74420.1"/>
    </source>
</evidence>
<dbReference type="Proteomes" id="UP000198876">
    <property type="component" value="Unassembled WGS sequence"/>
</dbReference>
<dbReference type="Gene3D" id="3.40.720.10">
    <property type="entry name" value="Alkaline Phosphatase, subunit A"/>
    <property type="match status" value="1"/>
</dbReference>
<evidence type="ECO:0000313" key="3">
    <source>
        <dbReference type="Proteomes" id="UP000198876"/>
    </source>
</evidence>
<sequence length="464" mass="51804">MSRDVVWITLESVRQDHSSLGGYDRDTTPFLRSLASRSDAASFTNCFSHDIWTRSSSASILTGLTPSAHRTWSQEDRLVKDVPTVAEAFRDAGYRTACVSPNPQLTEATGLDRGFDHFHYLSKDTLVDEAGIPTMIKYLAGLRRYSAGYTTDTRKHSIGYLDRALTKRHVDAAAEEGTPLFLYTHLGDSHHPYHPPRPYQDAFEDGFDMSLDDALETSMDMSEHIYEHMASGLPFSDDEWNAIHAMYDAEILGVDQTTRRIVEYAESRLDDPIVVVTSDHGELLGESGLLAHMISVEDAVSNVPMVVSGVPGLSGVHDEIVQHADAMQTVLEAAGVDFDLPVGYDLRENDREFAVTQRSGARARGKFAKLAESGDAFDESRYHSDDVTSLRTPEFRYTRSTDGDELFSVPDETDVGDDRPERRAELAEVCESWMNEYGLPYSDQQERAEFDDSMSDHLADLGYL</sequence>
<reference evidence="3" key="1">
    <citation type="submission" date="2016-10" db="EMBL/GenBank/DDBJ databases">
        <authorList>
            <person name="Varghese N."/>
            <person name="Submissions S."/>
        </authorList>
    </citation>
    <scope>NUCLEOTIDE SEQUENCE [LARGE SCALE GENOMIC DNA]</scope>
    <source>
        <strain evidence="3">CGMCC 1.7739</strain>
    </source>
</reference>
<dbReference type="OrthoDB" id="3164at2157"/>
<dbReference type="Pfam" id="PF00884">
    <property type="entry name" value="Sulfatase"/>
    <property type="match status" value="1"/>
</dbReference>
<dbReference type="RefSeq" id="WP_092893237.1">
    <property type="nucleotide sequence ID" value="NZ_FOOQ01000003.1"/>
</dbReference>
<dbReference type="EMBL" id="FOOQ01000003">
    <property type="protein sequence ID" value="SFG74420.1"/>
    <property type="molecule type" value="Genomic_DNA"/>
</dbReference>
<proteinExistence type="predicted"/>
<feature type="domain" description="Sulfatase N-terminal" evidence="1">
    <location>
        <begin position="4"/>
        <end position="336"/>
    </location>
</feature>
<dbReference type="InterPro" id="IPR052701">
    <property type="entry name" value="GAG_Ulvan_Degrading_Sulfatases"/>
</dbReference>
<dbReference type="PANTHER" id="PTHR43751">
    <property type="entry name" value="SULFATASE"/>
    <property type="match status" value="1"/>
</dbReference>
<keyword evidence="3" id="KW-1185">Reference proteome</keyword>
<dbReference type="CDD" id="cd16148">
    <property type="entry name" value="sulfatase_like"/>
    <property type="match status" value="1"/>
</dbReference>
<dbReference type="STRING" id="553467.SAMN04488063_2858"/>
<gene>
    <name evidence="2" type="ORF">SAMN04488063_2858</name>
</gene>
<accession>A0A1I2UBH2</accession>